<dbReference type="Proteomes" id="UP001232163">
    <property type="component" value="Unassembled WGS sequence"/>
</dbReference>
<gene>
    <name evidence="3" type="ORF">QO006_004033</name>
</gene>
<evidence type="ECO:0000313" key="4">
    <source>
        <dbReference type="Proteomes" id="UP001232163"/>
    </source>
</evidence>
<proteinExistence type="predicted"/>
<evidence type="ECO:0000256" key="2">
    <source>
        <dbReference type="SAM" id="SignalP"/>
    </source>
</evidence>
<keyword evidence="4" id="KW-1185">Reference proteome</keyword>
<reference evidence="3 4" key="1">
    <citation type="submission" date="2023-07" db="EMBL/GenBank/DDBJ databases">
        <title>Genomic Encyclopedia of Type Strains, Phase IV (KMG-IV): sequencing the most valuable type-strain genomes for metagenomic binning, comparative biology and taxonomic classification.</title>
        <authorList>
            <person name="Goeker M."/>
        </authorList>
    </citation>
    <scope>NUCLEOTIDE SEQUENCE [LARGE SCALE GENOMIC DNA]</scope>
    <source>
        <strain evidence="3 4">NIO-1023</strain>
    </source>
</reference>
<protein>
    <recommendedName>
        <fullName evidence="5">Lipoprotein</fullName>
    </recommendedName>
</protein>
<keyword evidence="2" id="KW-0732">Signal</keyword>
<dbReference type="PROSITE" id="PS51257">
    <property type="entry name" value="PROKAR_LIPOPROTEIN"/>
    <property type="match status" value="1"/>
</dbReference>
<comment type="caution">
    <text evidence="3">The sequence shown here is derived from an EMBL/GenBank/DDBJ whole genome shotgun (WGS) entry which is preliminary data.</text>
</comment>
<accession>A0ABT9MJ14</accession>
<feature type="signal peptide" evidence="2">
    <location>
        <begin position="1"/>
        <end position="28"/>
    </location>
</feature>
<evidence type="ECO:0000256" key="1">
    <source>
        <dbReference type="SAM" id="MobiDB-lite"/>
    </source>
</evidence>
<name>A0ABT9MJ14_9DEIO</name>
<feature type="chain" id="PRO_5047374696" description="Lipoprotein" evidence="2">
    <location>
        <begin position="29"/>
        <end position="285"/>
    </location>
</feature>
<evidence type="ECO:0008006" key="5">
    <source>
        <dbReference type="Google" id="ProtNLM"/>
    </source>
</evidence>
<evidence type="ECO:0000313" key="3">
    <source>
        <dbReference type="EMBL" id="MDP9766566.1"/>
    </source>
</evidence>
<sequence length="285" mass="30852">MTTSSRPRLALSLLLATLLAGCVRSPQAQTSPSPATGRGGAWTGPIPDAPRPLPEGMQGGLVGGSVRLLRDLSDVGGELFFPGVHTNEEAAGRDVALLLEPEIPKFDRPIDPDDAPEAKILALGSVTDQLAWMLTLPGVERTDLRPMKRPQTVPGCAMKVNEYDPEARYAFARLAIRISHTRADDEPEANLPNPPDGFELLDPSWPLPDQTSGWEGRGLMYVDRDVKARTVITCPDSGSVHDTQLDLKAGWNQLEVRESVSETGAIHSVQRVIPLQTLMPLRGVH</sequence>
<organism evidence="3 4">
    <name type="scientific">Deinococcus enclensis</name>
    <dbReference type="NCBI Taxonomy" id="1049582"/>
    <lineage>
        <taxon>Bacteria</taxon>
        <taxon>Thermotogati</taxon>
        <taxon>Deinococcota</taxon>
        <taxon>Deinococci</taxon>
        <taxon>Deinococcales</taxon>
        <taxon>Deinococcaceae</taxon>
        <taxon>Deinococcus</taxon>
    </lineage>
</organism>
<feature type="region of interest" description="Disordered" evidence="1">
    <location>
        <begin position="25"/>
        <end position="51"/>
    </location>
</feature>
<dbReference type="EMBL" id="JAURUR010000035">
    <property type="protein sequence ID" value="MDP9766566.1"/>
    <property type="molecule type" value="Genomic_DNA"/>
</dbReference>
<dbReference type="RefSeq" id="WP_307469964.1">
    <property type="nucleotide sequence ID" value="NZ_JAURUR010000035.1"/>
</dbReference>